<sequence length="111" mass="12870">MIKILNYYCCNNSCNPTRNYVIVKNNGKLKVKFILQYTLFGETFTRESILLRGNRKKNNIPFFSENICLNILNISFPMSRLIHHECISGLENICYEIQGTAENPICIKTIC</sequence>
<protein>
    <submittedName>
        <fullName evidence="1">Uncharacterized protein</fullName>
    </submittedName>
</protein>
<accession>A0A9N7AVR1</accession>
<proteinExistence type="predicted"/>
<dbReference type="GeneID" id="66320168"/>
<evidence type="ECO:0000313" key="1">
    <source>
        <dbReference type="EMBL" id="ACT33674.1"/>
    </source>
</evidence>
<dbReference type="Proteomes" id="UP000006160">
    <property type="component" value="Plasmid pCLG1"/>
</dbReference>
<gene>
    <name evidence="1" type="ORF">CLG_0005</name>
</gene>
<organism evidence="1 2">
    <name type="scientific">Clostridium botulinum D str. 1873</name>
    <dbReference type="NCBI Taxonomy" id="592027"/>
    <lineage>
        <taxon>Bacteria</taxon>
        <taxon>Bacillati</taxon>
        <taxon>Bacillota</taxon>
        <taxon>Clostridia</taxon>
        <taxon>Eubacteriales</taxon>
        <taxon>Clostridiaceae</taxon>
        <taxon>Clostridium</taxon>
    </lineage>
</organism>
<name>A0A9N7AVR1_CLOBO</name>
<geneLocation type="plasmid" evidence="1 2">
    <name>pCLG1</name>
</geneLocation>
<evidence type="ECO:0000313" key="2">
    <source>
        <dbReference type="Proteomes" id="UP000006160"/>
    </source>
</evidence>
<dbReference type="AlphaFoldDB" id="A0A9N7AVR1"/>
<dbReference type="RefSeq" id="WP_003377828.1">
    <property type="nucleotide sequence ID" value="NC_012946.1"/>
</dbReference>
<keyword evidence="1" id="KW-0614">Plasmid</keyword>
<reference evidence="1 2" key="1">
    <citation type="submission" date="2009-06" db="EMBL/GenBank/DDBJ databases">
        <authorList>
            <person name="Shrivastava S."/>
            <person name="Brinkac L.B."/>
            <person name="Brown J.L."/>
            <person name="Bruce D.B."/>
            <person name="Detter C."/>
            <person name="Green L.D."/>
            <person name="Munk C.A."/>
            <person name="Rogers Y.C."/>
            <person name="Tapia R."/>
            <person name="Saunders E.S."/>
            <person name="Sims D.R."/>
            <person name="Smith L.A."/>
            <person name="Smith T.J."/>
            <person name="Sutton G."/>
            <person name="Brettin T."/>
        </authorList>
    </citation>
    <scope>NUCLEOTIDE SEQUENCE [LARGE SCALE GENOMIC DNA]</scope>
    <source>
        <strain evidence="2">D str. 1873</strain>
        <plasmid evidence="1 2">pCLG1</plasmid>
    </source>
</reference>
<dbReference type="EMBL" id="CP001659">
    <property type="protein sequence ID" value="ACT33674.1"/>
    <property type="molecule type" value="Genomic_DNA"/>
</dbReference>